<dbReference type="GO" id="GO:0005778">
    <property type="term" value="C:peroxisomal membrane"/>
    <property type="evidence" value="ECO:0007669"/>
    <property type="project" value="TreeGrafter"/>
</dbReference>
<organism evidence="6 7">
    <name type="scientific">Linderina pennispora</name>
    <dbReference type="NCBI Taxonomy" id="61395"/>
    <lineage>
        <taxon>Eukaryota</taxon>
        <taxon>Fungi</taxon>
        <taxon>Fungi incertae sedis</taxon>
        <taxon>Zoopagomycota</taxon>
        <taxon>Kickxellomycotina</taxon>
        <taxon>Kickxellomycetes</taxon>
        <taxon>Kickxellales</taxon>
        <taxon>Kickxellaceae</taxon>
        <taxon>Linderina</taxon>
    </lineage>
</organism>
<dbReference type="EMBL" id="MCFD01000003">
    <property type="protein sequence ID" value="ORX71859.1"/>
    <property type="molecule type" value="Genomic_DNA"/>
</dbReference>
<keyword evidence="4" id="KW-0472">Membrane</keyword>
<evidence type="ECO:0000313" key="6">
    <source>
        <dbReference type="EMBL" id="ORX71859.1"/>
    </source>
</evidence>
<keyword evidence="2" id="KW-0812">Transmembrane</keyword>
<dbReference type="Proteomes" id="UP000193922">
    <property type="component" value="Unassembled WGS sequence"/>
</dbReference>
<evidence type="ECO:0000256" key="2">
    <source>
        <dbReference type="ARBA" id="ARBA00022692"/>
    </source>
</evidence>
<dbReference type="GO" id="GO:0006635">
    <property type="term" value="P:fatty acid beta-oxidation"/>
    <property type="evidence" value="ECO:0007669"/>
    <property type="project" value="TreeGrafter"/>
</dbReference>
<dbReference type="AlphaFoldDB" id="A0A1Y1WEA5"/>
<dbReference type="RefSeq" id="XP_040745283.1">
    <property type="nucleotide sequence ID" value="XM_040890168.1"/>
</dbReference>
<evidence type="ECO:0008006" key="8">
    <source>
        <dbReference type="Google" id="ProtNLM"/>
    </source>
</evidence>
<feature type="compositionally biased region" description="Basic and acidic residues" evidence="5">
    <location>
        <begin position="323"/>
        <end position="333"/>
    </location>
</feature>
<keyword evidence="7" id="KW-1185">Reference proteome</keyword>
<dbReference type="GO" id="GO:0042626">
    <property type="term" value="F:ATPase-coupled transmembrane transporter activity"/>
    <property type="evidence" value="ECO:0007669"/>
    <property type="project" value="TreeGrafter"/>
</dbReference>
<feature type="region of interest" description="Disordered" evidence="5">
    <location>
        <begin position="257"/>
        <end position="278"/>
    </location>
</feature>
<evidence type="ECO:0000256" key="4">
    <source>
        <dbReference type="ARBA" id="ARBA00023136"/>
    </source>
</evidence>
<feature type="region of interest" description="Disordered" evidence="5">
    <location>
        <begin position="306"/>
        <end position="419"/>
    </location>
</feature>
<feature type="compositionally biased region" description="Basic and acidic residues" evidence="5">
    <location>
        <begin position="350"/>
        <end position="366"/>
    </location>
</feature>
<protein>
    <recommendedName>
        <fullName evidence="8">ABC transporter domain-containing protein</fullName>
    </recommendedName>
</protein>
<feature type="compositionally biased region" description="Polar residues" evidence="5">
    <location>
        <begin position="267"/>
        <end position="278"/>
    </location>
</feature>
<sequence length="437" mass="47417">MERTQGSDSAETQADSIVFDHVTVKQPAGVHPLTLRIDRGQHTLVVAPTSHHRHLIRLLVGTDQAQQGVLRVPSGAGEIACVTRTPYIKPHSALWDQLVFPHAKAQSLARNLLDACEHDWGRACDWARVLSAHGLTALAVARMLYLAPKFAVVEDQALGVLGEEAVGRLAEVSGQHHVTLIILAAPGSHAYQPLRGALARVLEIHDDGSWRFSGVGGEHRAFDVDEPKRAVWGEMSGQLVRRASTLSQCSTTERRWLLTPEVHASPGRQSPALTSRSSVSDISGDLARLSVSERVVVAVVAEMRAPEEEQQDRTEVSGIPRPGQKEPDSDPQRGHRQYARTPRSYARPGSRTERAAPSRPFSRADGESPEVVQESAFAQALYASPTRIPRPSARRQADSASISSVSSSASSTRPTAMAPRVYVAKSAIRADDMLALH</sequence>
<keyword evidence="3" id="KW-1133">Transmembrane helix</keyword>
<dbReference type="PANTHER" id="PTHR11384:SF59">
    <property type="entry name" value="LYSOSOMAL COBALAMIN TRANSPORTER ABCD4"/>
    <property type="match status" value="1"/>
</dbReference>
<dbReference type="GO" id="GO:0015910">
    <property type="term" value="P:long-chain fatty acid import into peroxisome"/>
    <property type="evidence" value="ECO:0007669"/>
    <property type="project" value="TreeGrafter"/>
</dbReference>
<dbReference type="GO" id="GO:0005324">
    <property type="term" value="F:long-chain fatty acid transmembrane transporter activity"/>
    <property type="evidence" value="ECO:0007669"/>
    <property type="project" value="TreeGrafter"/>
</dbReference>
<comment type="caution">
    <text evidence="6">The sequence shown here is derived from an EMBL/GenBank/DDBJ whole genome shotgun (WGS) entry which is preliminary data.</text>
</comment>
<evidence type="ECO:0000256" key="5">
    <source>
        <dbReference type="SAM" id="MobiDB-lite"/>
    </source>
</evidence>
<gene>
    <name evidence="6" type="ORF">DL89DRAFT_291143</name>
</gene>
<reference evidence="6 7" key="1">
    <citation type="submission" date="2016-07" db="EMBL/GenBank/DDBJ databases">
        <title>Pervasive Adenine N6-methylation of Active Genes in Fungi.</title>
        <authorList>
            <consortium name="DOE Joint Genome Institute"/>
            <person name="Mondo S.J."/>
            <person name="Dannebaum R.O."/>
            <person name="Kuo R.C."/>
            <person name="Labutti K."/>
            <person name="Haridas S."/>
            <person name="Kuo A."/>
            <person name="Salamov A."/>
            <person name="Ahrendt S.R."/>
            <person name="Lipzen A."/>
            <person name="Sullivan W."/>
            <person name="Andreopoulos W.B."/>
            <person name="Clum A."/>
            <person name="Lindquist E."/>
            <person name="Daum C."/>
            <person name="Ramamoorthy G.K."/>
            <person name="Gryganskyi A."/>
            <person name="Culley D."/>
            <person name="Magnuson J.K."/>
            <person name="James T.Y."/>
            <person name="O'Malley M.A."/>
            <person name="Stajich J.E."/>
            <person name="Spatafora J.W."/>
            <person name="Visel A."/>
            <person name="Grigoriev I.V."/>
        </authorList>
    </citation>
    <scope>NUCLEOTIDE SEQUENCE [LARGE SCALE GENOMIC DNA]</scope>
    <source>
        <strain evidence="6 7">ATCC 12442</strain>
    </source>
</reference>
<proteinExistence type="predicted"/>
<keyword evidence="1" id="KW-0813">Transport</keyword>
<evidence type="ECO:0000313" key="7">
    <source>
        <dbReference type="Proteomes" id="UP000193922"/>
    </source>
</evidence>
<dbReference type="GO" id="GO:0042760">
    <property type="term" value="P:very long-chain fatty acid catabolic process"/>
    <property type="evidence" value="ECO:0007669"/>
    <property type="project" value="TreeGrafter"/>
</dbReference>
<dbReference type="STRING" id="61395.A0A1Y1WEA5"/>
<dbReference type="PANTHER" id="PTHR11384">
    <property type="entry name" value="ATP-BINDING CASSETTE, SUB-FAMILY D MEMBER"/>
    <property type="match status" value="1"/>
</dbReference>
<feature type="compositionally biased region" description="Basic and acidic residues" evidence="5">
    <location>
        <begin position="306"/>
        <end position="315"/>
    </location>
</feature>
<evidence type="ECO:0000256" key="1">
    <source>
        <dbReference type="ARBA" id="ARBA00022448"/>
    </source>
</evidence>
<dbReference type="GO" id="GO:0007031">
    <property type="term" value="P:peroxisome organization"/>
    <property type="evidence" value="ECO:0007669"/>
    <property type="project" value="TreeGrafter"/>
</dbReference>
<name>A0A1Y1WEA5_9FUNG</name>
<feature type="compositionally biased region" description="Low complexity" evidence="5">
    <location>
        <begin position="398"/>
        <end position="411"/>
    </location>
</feature>
<accession>A0A1Y1WEA5</accession>
<dbReference type="GO" id="GO:0005524">
    <property type="term" value="F:ATP binding"/>
    <property type="evidence" value="ECO:0007669"/>
    <property type="project" value="TreeGrafter"/>
</dbReference>
<dbReference type="OrthoDB" id="422637at2759"/>
<evidence type="ECO:0000256" key="3">
    <source>
        <dbReference type="ARBA" id="ARBA00022989"/>
    </source>
</evidence>
<dbReference type="InterPro" id="IPR050835">
    <property type="entry name" value="ABC_transporter_sub-D"/>
</dbReference>
<dbReference type="GeneID" id="63806816"/>